<protein>
    <recommendedName>
        <fullName evidence="10">Peptidase S9 prolyl oligopeptidase catalytic domain-containing protein</fullName>
    </recommendedName>
</protein>
<dbReference type="GO" id="GO:0030600">
    <property type="term" value="F:feruloyl esterase activity"/>
    <property type="evidence" value="ECO:0007669"/>
    <property type="project" value="InterPro"/>
</dbReference>
<dbReference type="GO" id="GO:0005576">
    <property type="term" value="C:extracellular region"/>
    <property type="evidence" value="ECO:0007669"/>
    <property type="project" value="UniProtKB-SubCell"/>
</dbReference>
<feature type="domain" description="Peptidase S9 prolyl oligopeptidase catalytic" evidence="10">
    <location>
        <begin position="167"/>
        <end position="244"/>
    </location>
</feature>
<dbReference type="GO" id="GO:0008236">
    <property type="term" value="F:serine-type peptidase activity"/>
    <property type="evidence" value="ECO:0007669"/>
    <property type="project" value="InterPro"/>
</dbReference>
<keyword evidence="5" id="KW-0378">Hydrolase</keyword>
<dbReference type="GO" id="GO:0006508">
    <property type="term" value="P:proteolysis"/>
    <property type="evidence" value="ECO:0007669"/>
    <property type="project" value="InterPro"/>
</dbReference>
<keyword evidence="12" id="KW-1185">Reference proteome</keyword>
<evidence type="ECO:0000256" key="3">
    <source>
        <dbReference type="ARBA" id="ARBA00022651"/>
    </source>
</evidence>
<dbReference type="Proteomes" id="UP000265768">
    <property type="component" value="Unassembled WGS sequence"/>
</dbReference>
<dbReference type="Pfam" id="PF00326">
    <property type="entry name" value="Peptidase_S9"/>
    <property type="match status" value="1"/>
</dbReference>
<accession>A0A3A4B6V1</accession>
<sequence length="332" mass="34500">MGDRGVAAGVAPAIGRADREPLVSLSSVRLIIATVLGLAASAALAAPASAGTAEPSAAVTPAPVSTGAPAPGPAGPAAVPPGDTRVAACGLTPTNGTAVRRIGGTGREYRVRVPAGLSGQVPLLLALHGGGQEPTVHENASGWNAFAAEKKFIVAYPRGSSLLNAPSWQLDRGSADVTYLRNVVDDIARQWCVNPKRVHVAGFSNGGQMAGRMACDESDKFASAATHAGPILTLECEMSRPIGFGVSSYEGDPLKQLMEGQRDAWLGNNKCDRTPHAETGPGVVVGQRFDCPANTRVYWRLYQGGGHYWPTGAQGADLRNRMWGLFVNHPLP</sequence>
<proteinExistence type="predicted"/>
<comment type="caution">
    <text evidence="11">The sequence shown here is derived from an EMBL/GenBank/DDBJ whole genome shotgun (WGS) entry which is preliminary data.</text>
</comment>
<dbReference type="EMBL" id="QZEY01000003">
    <property type="protein sequence ID" value="RJL33234.1"/>
    <property type="molecule type" value="Genomic_DNA"/>
</dbReference>
<dbReference type="InterPro" id="IPR029058">
    <property type="entry name" value="AB_hydrolase_fold"/>
</dbReference>
<dbReference type="PANTHER" id="PTHR38050">
    <property type="match status" value="1"/>
</dbReference>
<evidence type="ECO:0000256" key="8">
    <source>
        <dbReference type="SAM" id="MobiDB-lite"/>
    </source>
</evidence>
<evidence type="ECO:0000256" key="2">
    <source>
        <dbReference type="ARBA" id="ARBA00022525"/>
    </source>
</evidence>
<keyword evidence="7" id="KW-0624">Polysaccharide degradation</keyword>
<evidence type="ECO:0000256" key="4">
    <source>
        <dbReference type="ARBA" id="ARBA00022729"/>
    </source>
</evidence>
<evidence type="ECO:0000256" key="6">
    <source>
        <dbReference type="ARBA" id="ARBA00023277"/>
    </source>
</evidence>
<name>A0A3A4B6V1_9ACTN</name>
<gene>
    <name evidence="11" type="ORF">D5H75_10375</name>
</gene>
<evidence type="ECO:0000259" key="10">
    <source>
        <dbReference type="Pfam" id="PF00326"/>
    </source>
</evidence>
<evidence type="ECO:0000256" key="5">
    <source>
        <dbReference type="ARBA" id="ARBA00022801"/>
    </source>
</evidence>
<keyword evidence="6" id="KW-0119">Carbohydrate metabolism</keyword>
<keyword evidence="4 9" id="KW-0732">Signal</keyword>
<dbReference type="InterPro" id="IPR001375">
    <property type="entry name" value="Peptidase_S9_cat"/>
</dbReference>
<organism evidence="11 12">
    <name type="scientific">Bailinhaonella thermotolerans</name>
    <dbReference type="NCBI Taxonomy" id="1070861"/>
    <lineage>
        <taxon>Bacteria</taxon>
        <taxon>Bacillati</taxon>
        <taxon>Actinomycetota</taxon>
        <taxon>Actinomycetes</taxon>
        <taxon>Streptosporangiales</taxon>
        <taxon>Streptosporangiaceae</taxon>
        <taxon>Bailinhaonella</taxon>
    </lineage>
</organism>
<comment type="subcellular location">
    <subcellularLocation>
        <location evidence="1">Secreted</location>
    </subcellularLocation>
</comment>
<dbReference type="Gene3D" id="3.40.50.1820">
    <property type="entry name" value="alpha/beta hydrolase"/>
    <property type="match status" value="1"/>
</dbReference>
<feature type="compositionally biased region" description="Low complexity" evidence="8">
    <location>
        <begin position="52"/>
        <end position="82"/>
    </location>
</feature>
<evidence type="ECO:0000256" key="1">
    <source>
        <dbReference type="ARBA" id="ARBA00004613"/>
    </source>
</evidence>
<evidence type="ECO:0000256" key="7">
    <source>
        <dbReference type="ARBA" id="ARBA00023326"/>
    </source>
</evidence>
<keyword evidence="3" id="KW-0858">Xylan degradation</keyword>
<dbReference type="InterPro" id="IPR043595">
    <property type="entry name" value="FaeB/C/D"/>
</dbReference>
<dbReference type="OrthoDB" id="9767239at2"/>
<dbReference type="AlphaFoldDB" id="A0A3A4B6V1"/>
<evidence type="ECO:0000313" key="12">
    <source>
        <dbReference type="Proteomes" id="UP000265768"/>
    </source>
</evidence>
<evidence type="ECO:0000256" key="9">
    <source>
        <dbReference type="SAM" id="SignalP"/>
    </source>
</evidence>
<feature type="region of interest" description="Disordered" evidence="8">
    <location>
        <begin position="52"/>
        <end position="83"/>
    </location>
</feature>
<keyword evidence="2" id="KW-0964">Secreted</keyword>
<dbReference type="GO" id="GO:0045493">
    <property type="term" value="P:xylan catabolic process"/>
    <property type="evidence" value="ECO:0007669"/>
    <property type="project" value="UniProtKB-KW"/>
</dbReference>
<evidence type="ECO:0000313" key="11">
    <source>
        <dbReference type="EMBL" id="RJL33234.1"/>
    </source>
</evidence>
<dbReference type="PANTHER" id="PTHR38050:SF2">
    <property type="entry name" value="FERULOYL ESTERASE C-RELATED"/>
    <property type="match status" value="1"/>
</dbReference>
<dbReference type="SUPFAM" id="SSF53474">
    <property type="entry name" value="alpha/beta-Hydrolases"/>
    <property type="match status" value="1"/>
</dbReference>
<reference evidence="11 12" key="1">
    <citation type="submission" date="2018-09" db="EMBL/GenBank/DDBJ databases">
        <title>YIM 75507 draft genome.</title>
        <authorList>
            <person name="Tang S."/>
            <person name="Feng Y."/>
        </authorList>
    </citation>
    <scope>NUCLEOTIDE SEQUENCE [LARGE SCALE GENOMIC DNA]</scope>
    <source>
        <strain evidence="11 12">YIM 75507</strain>
    </source>
</reference>
<feature type="signal peptide" evidence="9">
    <location>
        <begin position="1"/>
        <end position="45"/>
    </location>
</feature>
<feature type="chain" id="PRO_5039493779" description="Peptidase S9 prolyl oligopeptidase catalytic domain-containing protein" evidence="9">
    <location>
        <begin position="46"/>
        <end position="332"/>
    </location>
</feature>